<dbReference type="KEGG" id="pxu:106124120"/>
<dbReference type="InterPro" id="IPR006170">
    <property type="entry name" value="PBP/GOBP"/>
</dbReference>
<dbReference type="SUPFAM" id="SSF47565">
    <property type="entry name" value="Insect pheromone/odorant-binding proteins"/>
    <property type="match status" value="1"/>
</dbReference>
<evidence type="ECO:0000313" key="6">
    <source>
        <dbReference type="RefSeq" id="XP_013176040.1"/>
    </source>
</evidence>
<dbReference type="RefSeq" id="XP_013176040.1">
    <property type="nucleotide sequence ID" value="XM_013320586.1"/>
</dbReference>
<sequence length="137" mass="15376">MNSFVFLCFVLSVAGIEAHTVHLPHSQKEKAHLHIAECMKESGVKSEVLAEAKKGVFEDDEALKKFTLCFFQKSGIISEEGKLNVAEALAKLPSDVDKKHAEKLLEECKKKTGKNHADTAFEIYKCYYHGTKEHILL</sequence>
<dbReference type="Gene3D" id="1.10.238.20">
    <property type="entry name" value="Pheromone/general odorant binding protein domain"/>
    <property type="match status" value="1"/>
</dbReference>
<dbReference type="PANTHER" id="PTHR11857:SF43">
    <property type="entry name" value="GEO07291P1-RELATED"/>
    <property type="match status" value="1"/>
</dbReference>
<accession>A0AAJ7EG15</accession>
<dbReference type="GO" id="GO:0005549">
    <property type="term" value="F:odorant binding"/>
    <property type="evidence" value="ECO:0007669"/>
    <property type="project" value="InterPro"/>
</dbReference>
<dbReference type="Pfam" id="PF01395">
    <property type="entry name" value="PBP_GOBP"/>
    <property type="match status" value="1"/>
</dbReference>
<gene>
    <name evidence="6" type="primary">LOC106124120</name>
</gene>
<organism evidence="6">
    <name type="scientific">Papilio xuthus</name>
    <name type="common">Asian swallowtail butterfly</name>
    <dbReference type="NCBI Taxonomy" id="66420"/>
    <lineage>
        <taxon>Eukaryota</taxon>
        <taxon>Metazoa</taxon>
        <taxon>Ecdysozoa</taxon>
        <taxon>Arthropoda</taxon>
        <taxon>Hexapoda</taxon>
        <taxon>Insecta</taxon>
        <taxon>Pterygota</taxon>
        <taxon>Neoptera</taxon>
        <taxon>Endopterygota</taxon>
        <taxon>Lepidoptera</taxon>
        <taxon>Glossata</taxon>
        <taxon>Ditrysia</taxon>
        <taxon>Papilionoidea</taxon>
        <taxon>Papilionidae</taxon>
        <taxon>Papilioninae</taxon>
        <taxon>Papilio</taxon>
    </lineage>
</organism>
<feature type="signal peptide" evidence="5">
    <location>
        <begin position="1"/>
        <end position="18"/>
    </location>
</feature>
<dbReference type="InterPro" id="IPR036728">
    <property type="entry name" value="PBP_GOBP_sf"/>
</dbReference>
<dbReference type="Proteomes" id="UP000694872">
    <property type="component" value="Unplaced"/>
</dbReference>
<keyword evidence="3" id="KW-0964">Secreted</keyword>
<protein>
    <submittedName>
        <fullName evidence="6">General odorant-binding protein 56d-like</fullName>
    </submittedName>
</protein>
<evidence type="ECO:0000256" key="2">
    <source>
        <dbReference type="ARBA" id="ARBA00008098"/>
    </source>
</evidence>
<name>A0AAJ7EG15_PAPXU</name>
<keyword evidence="4 5" id="KW-0732">Signal</keyword>
<dbReference type="SMART" id="SM00708">
    <property type="entry name" value="PhBP"/>
    <property type="match status" value="1"/>
</dbReference>
<dbReference type="GO" id="GO:0005615">
    <property type="term" value="C:extracellular space"/>
    <property type="evidence" value="ECO:0007669"/>
    <property type="project" value="TreeGrafter"/>
</dbReference>
<feature type="chain" id="PRO_5042537728" evidence="5">
    <location>
        <begin position="19"/>
        <end position="137"/>
    </location>
</feature>
<evidence type="ECO:0000256" key="4">
    <source>
        <dbReference type="ARBA" id="ARBA00022729"/>
    </source>
</evidence>
<dbReference type="PANTHER" id="PTHR11857">
    <property type="entry name" value="ODORANT BINDING PROTEIN-RELATED"/>
    <property type="match status" value="1"/>
</dbReference>
<dbReference type="GO" id="GO:0007608">
    <property type="term" value="P:sensory perception of smell"/>
    <property type="evidence" value="ECO:0007669"/>
    <property type="project" value="TreeGrafter"/>
</dbReference>
<dbReference type="AlphaFoldDB" id="A0AAJ7EG15"/>
<comment type="subcellular location">
    <subcellularLocation>
        <location evidence="1">Secreted</location>
    </subcellularLocation>
</comment>
<dbReference type="CDD" id="cd23992">
    <property type="entry name" value="PBP_GOBP"/>
    <property type="match status" value="1"/>
</dbReference>
<reference evidence="6" key="1">
    <citation type="submission" date="2025-08" db="UniProtKB">
        <authorList>
            <consortium name="RefSeq"/>
        </authorList>
    </citation>
    <scope>IDENTIFICATION</scope>
</reference>
<evidence type="ECO:0000256" key="1">
    <source>
        <dbReference type="ARBA" id="ARBA00004613"/>
    </source>
</evidence>
<evidence type="ECO:0000256" key="3">
    <source>
        <dbReference type="ARBA" id="ARBA00022525"/>
    </source>
</evidence>
<dbReference type="FunFam" id="1.10.238.20:FF:000001">
    <property type="entry name" value="General odorant-binding protein lush"/>
    <property type="match status" value="1"/>
</dbReference>
<evidence type="ECO:0000256" key="5">
    <source>
        <dbReference type="SAM" id="SignalP"/>
    </source>
</evidence>
<comment type="similarity">
    <text evidence="2">Belongs to the PBP/GOBP family.</text>
</comment>
<proteinExistence type="inferred from homology"/>